<geneLocation type="plasmid" evidence="2 3">
    <name>p15628B_125</name>
</geneLocation>
<evidence type="ECO:0000313" key="1">
    <source>
        <dbReference type="EMBL" id="CAB5718834.1"/>
    </source>
</evidence>
<organism evidence="1 4">
    <name type="scientific">Providencia rettgeri</name>
    <dbReference type="NCBI Taxonomy" id="587"/>
    <lineage>
        <taxon>Bacteria</taxon>
        <taxon>Pseudomonadati</taxon>
        <taxon>Pseudomonadota</taxon>
        <taxon>Gammaproteobacteria</taxon>
        <taxon>Enterobacterales</taxon>
        <taxon>Morganellaceae</taxon>
        <taxon>Providencia</taxon>
    </lineage>
</organism>
<dbReference type="EMBL" id="CAHPSF010000020">
    <property type="protein sequence ID" value="CAB5718834.1"/>
    <property type="molecule type" value="Genomic_DNA"/>
</dbReference>
<dbReference type="EMBL" id="CP123374">
    <property type="protein sequence ID" value="WHT96091.1"/>
    <property type="molecule type" value="Genomic_DNA"/>
</dbReference>
<dbReference type="Proteomes" id="UP000682358">
    <property type="component" value="Plasmid p15628B_125"/>
</dbReference>
<dbReference type="AlphaFoldDB" id="A0A9N8H029"/>
<protein>
    <submittedName>
        <fullName evidence="1">Uncharacterized protein</fullName>
    </submittedName>
</protein>
<reference evidence="1" key="1">
    <citation type="submission" date="2020-05" db="EMBL/GenBank/DDBJ databases">
        <authorList>
            <person name="Delgado-Blas J."/>
        </authorList>
    </citation>
    <scope>NUCLEOTIDE SEQUENCE</scope>
    <source>
        <strain evidence="1">BB1453</strain>
    </source>
</reference>
<reference evidence="2" key="2">
    <citation type="submission" date="2023-04" db="EMBL/GenBank/DDBJ databases">
        <title>Co-integrate Col3M blaNDM-1-harbouring plasmids in clinical Providencia rettgeri isolates from Argentina.</title>
        <authorList>
            <person name="de Belder D."/>
            <person name="Martino F."/>
            <person name="Tijet N."/>
            <person name="Melano R.G."/>
            <person name="Faccone D."/>
            <person name="de Mendieta J.M."/>
            <person name="Rapoport M."/>
            <person name="Albornoz E."/>
            <person name="Petroni A."/>
            <person name="Tuduri E."/>
            <person name="Derdoy L."/>
            <person name="Cogut S."/>
            <person name="Errecalde L."/>
            <person name="Pasteran F."/>
            <person name="Corso A."/>
            <person name="Gomez S.A."/>
        </authorList>
    </citation>
    <scope>NUCLEOTIDE SEQUENCE</scope>
    <source>
        <strain evidence="2">PreM15628</strain>
        <plasmid evidence="2">p15628B_125</plasmid>
    </source>
</reference>
<accession>A0A9N8H029</accession>
<dbReference type="Proteomes" id="UP000834611">
    <property type="component" value="Unassembled WGS sequence"/>
</dbReference>
<sequence>MNANIMAYAANPVKPQIPTVSKRRVVRHDIAIRDIEPTYRAMARHIDKQLKRKKPVRIPAMNNQCLGQLLRCLELRKSWI</sequence>
<name>A0A9N8H029_PRORE</name>
<evidence type="ECO:0000313" key="2">
    <source>
        <dbReference type="EMBL" id="WHT96091.1"/>
    </source>
</evidence>
<keyword evidence="2" id="KW-0614">Plasmid</keyword>
<proteinExistence type="predicted"/>
<gene>
    <name evidence="1" type="ORF">GHA_04469</name>
    <name evidence="2" type="ORF">KOF27_22075</name>
</gene>
<dbReference type="GeneID" id="92277002"/>
<evidence type="ECO:0000313" key="3">
    <source>
        <dbReference type="Proteomes" id="UP000682358"/>
    </source>
</evidence>
<dbReference type="RefSeq" id="WP_110592850.1">
    <property type="nucleotide sequence ID" value="NZ_CAHPQZ010000024.1"/>
</dbReference>
<evidence type="ECO:0000313" key="4">
    <source>
        <dbReference type="Proteomes" id="UP000834611"/>
    </source>
</evidence>